<dbReference type="AlphaFoldDB" id="A0A564Y5K8"/>
<sequence>MLKMREEVDNLALRLFYLNNAKLEVKSDISIMKRAAEKVTTELTKAEEEKLHQDMIAYRMQRTVDQLTEDVEFLKEQVVAAEEELRSGEIVLKNMESQVLDIRADRKKLMTHWTTSLIGLQRRNEAYAELMKDFEKKQDELIQVSAE</sequence>
<dbReference type="GO" id="GO:0005737">
    <property type="term" value="C:cytoplasm"/>
    <property type="evidence" value="ECO:0007669"/>
    <property type="project" value="TreeGrafter"/>
</dbReference>
<organism evidence="2 3">
    <name type="scientific">Hymenolepis diminuta</name>
    <name type="common">Rat tapeworm</name>
    <dbReference type="NCBI Taxonomy" id="6216"/>
    <lineage>
        <taxon>Eukaryota</taxon>
        <taxon>Metazoa</taxon>
        <taxon>Spiralia</taxon>
        <taxon>Lophotrochozoa</taxon>
        <taxon>Platyhelminthes</taxon>
        <taxon>Cestoda</taxon>
        <taxon>Eucestoda</taxon>
        <taxon>Cyclophyllidea</taxon>
        <taxon>Hymenolepididae</taxon>
        <taxon>Hymenolepis</taxon>
    </lineage>
</organism>
<protein>
    <recommendedName>
        <fullName evidence="4">Coiled-coil domain-containing protein 39</fullName>
    </recommendedName>
</protein>
<proteinExistence type="predicted"/>
<dbReference type="EMBL" id="CABIJS010000089">
    <property type="protein sequence ID" value="VUZ42597.1"/>
    <property type="molecule type" value="Genomic_DNA"/>
</dbReference>
<dbReference type="Proteomes" id="UP000321570">
    <property type="component" value="Unassembled WGS sequence"/>
</dbReference>
<feature type="non-terminal residue" evidence="2">
    <location>
        <position position="147"/>
    </location>
</feature>
<dbReference type="GO" id="GO:0035082">
    <property type="term" value="P:axoneme assembly"/>
    <property type="evidence" value="ECO:0007669"/>
    <property type="project" value="InterPro"/>
</dbReference>
<accession>A0A564Y5K8</accession>
<dbReference type="PANTHER" id="PTHR16275:SF8">
    <property type="entry name" value="COILED-COIL DOMAIN-CONTAINING PROTEIN 40"/>
    <property type="match status" value="1"/>
</dbReference>
<dbReference type="InterPro" id="IPR037386">
    <property type="entry name" value="CCDC40"/>
</dbReference>
<dbReference type="PANTHER" id="PTHR16275">
    <property type="entry name" value="COILED-COIL DOMAIN-CONTAINING PROTEIN 40"/>
    <property type="match status" value="1"/>
</dbReference>
<feature type="coiled-coil region" evidence="1">
    <location>
        <begin position="29"/>
        <end position="147"/>
    </location>
</feature>
<keyword evidence="3" id="KW-1185">Reference proteome</keyword>
<keyword evidence="1" id="KW-0175">Coiled coil</keyword>
<reference evidence="2 3" key="1">
    <citation type="submission" date="2019-07" db="EMBL/GenBank/DDBJ databases">
        <authorList>
            <person name="Jastrzebski P J."/>
            <person name="Paukszto L."/>
            <person name="Jastrzebski P J."/>
        </authorList>
    </citation>
    <scope>NUCLEOTIDE SEQUENCE [LARGE SCALE GENOMIC DNA]</scope>
    <source>
        <strain evidence="2 3">WMS-il1</strain>
    </source>
</reference>
<evidence type="ECO:0000256" key="1">
    <source>
        <dbReference type="SAM" id="Coils"/>
    </source>
</evidence>
<evidence type="ECO:0000313" key="3">
    <source>
        <dbReference type="Proteomes" id="UP000321570"/>
    </source>
</evidence>
<gene>
    <name evidence="2" type="ORF">WMSIL1_LOCUS3143</name>
</gene>
<evidence type="ECO:0000313" key="2">
    <source>
        <dbReference type="EMBL" id="VUZ42597.1"/>
    </source>
</evidence>
<evidence type="ECO:0008006" key="4">
    <source>
        <dbReference type="Google" id="ProtNLM"/>
    </source>
</evidence>
<name>A0A564Y5K8_HYMDI</name>